<keyword evidence="11" id="KW-0902">Two-component regulatory system</keyword>
<feature type="domain" description="Histidine kinase" evidence="13">
    <location>
        <begin position="183"/>
        <end position="383"/>
    </location>
</feature>
<keyword evidence="9" id="KW-0067">ATP-binding</keyword>
<evidence type="ECO:0000256" key="8">
    <source>
        <dbReference type="ARBA" id="ARBA00022777"/>
    </source>
</evidence>
<evidence type="ECO:0000256" key="3">
    <source>
        <dbReference type="ARBA" id="ARBA00012438"/>
    </source>
</evidence>
<evidence type="ECO:0000256" key="4">
    <source>
        <dbReference type="ARBA" id="ARBA00022553"/>
    </source>
</evidence>
<keyword evidence="10" id="KW-1133">Transmembrane helix</keyword>
<evidence type="ECO:0000256" key="9">
    <source>
        <dbReference type="ARBA" id="ARBA00022840"/>
    </source>
</evidence>
<dbReference type="InterPro" id="IPR050351">
    <property type="entry name" value="BphY/WalK/GraS-like"/>
</dbReference>
<evidence type="ECO:0000313" key="15">
    <source>
        <dbReference type="EMBL" id="ELZ43312.1"/>
    </source>
</evidence>
<dbReference type="InterPro" id="IPR035965">
    <property type="entry name" value="PAS-like_dom_sf"/>
</dbReference>
<evidence type="ECO:0000256" key="11">
    <source>
        <dbReference type="ARBA" id="ARBA00023012"/>
    </source>
</evidence>
<dbReference type="PATRIC" id="fig|1227465.4.peg.1927"/>
<dbReference type="Pfam" id="PF02518">
    <property type="entry name" value="HATPase_c"/>
    <property type="match status" value="1"/>
</dbReference>
<evidence type="ECO:0000256" key="5">
    <source>
        <dbReference type="ARBA" id="ARBA00022679"/>
    </source>
</evidence>
<dbReference type="EC" id="2.7.13.3" evidence="3"/>
<name>M0E8T3_9EURY</name>
<dbReference type="InterPro" id="IPR003594">
    <property type="entry name" value="HATPase_dom"/>
</dbReference>
<dbReference type="STRING" id="1227465.C463_09770"/>
<dbReference type="InterPro" id="IPR005467">
    <property type="entry name" value="His_kinase_dom"/>
</dbReference>
<dbReference type="CDD" id="cd00082">
    <property type="entry name" value="HisKA"/>
    <property type="match status" value="1"/>
</dbReference>
<keyword evidence="6" id="KW-0812">Transmembrane</keyword>
<dbReference type="InterPro" id="IPR004358">
    <property type="entry name" value="Sig_transdc_His_kin-like_C"/>
</dbReference>
<dbReference type="SUPFAM" id="SSF55785">
    <property type="entry name" value="PYP-like sensor domain (PAS domain)"/>
    <property type="match status" value="2"/>
</dbReference>
<dbReference type="GO" id="GO:0005524">
    <property type="term" value="F:ATP binding"/>
    <property type="evidence" value="ECO:0007669"/>
    <property type="project" value="UniProtKB-KW"/>
</dbReference>
<gene>
    <name evidence="15" type="ORF">C463_09770</name>
</gene>
<dbReference type="SMART" id="SM00091">
    <property type="entry name" value="PAS"/>
    <property type="match status" value="2"/>
</dbReference>
<proteinExistence type="predicted"/>
<comment type="subcellular location">
    <subcellularLocation>
        <location evidence="2">Membrane</location>
        <topology evidence="2">Multi-pass membrane protein</topology>
    </subcellularLocation>
</comment>
<keyword evidence="5" id="KW-0808">Transferase</keyword>
<dbReference type="PANTHER" id="PTHR42878:SF7">
    <property type="entry name" value="SENSOR HISTIDINE KINASE GLRK"/>
    <property type="match status" value="1"/>
</dbReference>
<comment type="caution">
    <text evidence="15">The sequence shown here is derived from an EMBL/GenBank/DDBJ whole genome shotgun (WGS) entry which is preliminary data.</text>
</comment>
<dbReference type="InterPro" id="IPR000014">
    <property type="entry name" value="PAS"/>
</dbReference>
<evidence type="ECO:0000256" key="12">
    <source>
        <dbReference type="ARBA" id="ARBA00023136"/>
    </source>
</evidence>
<dbReference type="GO" id="GO:0016020">
    <property type="term" value="C:membrane"/>
    <property type="evidence" value="ECO:0007669"/>
    <property type="project" value="UniProtKB-SubCell"/>
</dbReference>
<dbReference type="EMBL" id="AOJK01000044">
    <property type="protein sequence ID" value="ELZ43312.1"/>
    <property type="molecule type" value="Genomic_DNA"/>
</dbReference>
<accession>M0E8T3</accession>
<dbReference type="SMART" id="SM00387">
    <property type="entry name" value="HATPase_c"/>
    <property type="match status" value="1"/>
</dbReference>
<dbReference type="PROSITE" id="PS50109">
    <property type="entry name" value="HIS_KIN"/>
    <property type="match status" value="1"/>
</dbReference>
<dbReference type="PROSITE" id="PS50112">
    <property type="entry name" value="PAS"/>
    <property type="match status" value="2"/>
</dbReference>
<dbReference type="GO" id="GO:0030295">
    <property type="term" value="F:protein kinase activator activity"/>
    <property type="evidence" value="ECO:0007669"/>
    <property type="project" value="TreeGrafter"/>
</dbReference>
<reference evidence="15 16" key="1">
    <citation type="journal article" date="2014" name="PLoS Genet.">
        <title>Phylogenetically driven sequencing of extremely halophilic archaea reveals strategies for static and dynamic osmo-response.</title>
        <authorList>
            <person name="Becker E.A."/>
            <person name="Seitzer P.M."/>
            <person name="Tritt A."/>
            <person name="Larsen D."/>
            <person name="Krusor M."/>
            <person name="Yao A.I."/>
            <person name="Wu D."/>
            <person name="Madern D."/>
            <person name="Eisen J.A."/>
            <person name="Darling A.E."/>
            <person name="Facciotti M.T."/>
        </authorList>
    </citation>
    <scope>NUCLEOTIDE SEQUENCE [LARGE SCALE GENOMIC DNA]</scope>
    <source>
        <strain evidence="15 16">DSM 19288</strain>
    </source>
</reference>
<dbReference type="InterPro" id="IPR036890">
    <property type="entry name" value="HATPase_C_sf"/>
</dbReference>
<organism evidence="15 16">
    <name type="scientific">Halorubrum californiense DSM 19288</name>
    <dbReference type="NCBI Taxonomy" id="1227465"/>
    <lineage>
        <taxon>Archaea</taxon>
        <taxon>Methanobacteriati</taxon>
        <taxon>Methanobacteriota</taxon>
        <taxon>Stenosarchaea group</taxon>
        <taxon>Halobacteria</taxon>
        <taxon>Halobacteriales</taxon>
        <taxon>Haloferacaceae</taxon>
        <taxon>Halorubrum</taxon>
    </lineage>
</organism>
<dbReference type="Gene3D" id="3.30.450.20">
    <property type="entry name" value="PAS domain"/>
    <property type="match status" value="2"/>
</dbReference>
<dbReference type="OrthoDB" id="230688at2157"/>
<dbReference type="NCBIfam" id="TIGR00229">
    <property type="entry name" value="sensory_box"/>
    <property type="match status" value="2"/>
</dbReference>
<dbReference type="RefSeq" id="WP_008443172.1">
    <property type="nucleotide sequence ID" value="NZ_AOJK01000044.1"/>
</dbReference>
<feature type="domain" description="PAS" evidence="14">
    <location>
        <begin position="516"/>
        <end position="587"/>
    </location>
</feature>
<evidence type="ECO:0000256" key="6">
    <source>
        <dbReference type="ARBA" id="ARBA00022692"/>
    </source>
</evidence>
<evidence type="ECO:0000259" key="13">
    <source>
        <dbReference type="PROSITE" id="PS50109"/>
    </source>
</evidence>
<dbReference type="PRINTS" id="PR00344">
    <property type="entry name" value="BCTRLSENSOR"/>
</dbReference>
<evidence type="ECO:0000259" key="14">
    <source>
        <dbReference type="PROSITE" id="PS50112"/>
    </source>
</evidence>
<keyword evidence="4" id="KW-0597">Phosphoprotein</keyword>
<dbReference type="PANTHER" id="PTHR42878">
    <property type="entry name" value="TWO-COMPONENT HISTIDINE KINASE"/>
    <property type="match status" value="1"/>
</dbReference>
<evidence type="ECO:0000256" key="1">
    <source>
        <dbReference type="ARBA" id="ARBA00000085"/>
    </source>
</evidence>
<protein>
    <recommendedName>
        <fullName evidence="3">histidine kinase</fullName>
        <ecNumber evidence="3">2.7.13.3</ecNumber>
    </recommendedName>
</protein>
<dbReference type="GO" id="GO:0000156">
    <property type="term" value="F:phosphorelay response regulator activity"/>
    <property type="evidence" value="ECO:0007669"/>
    <property type="project" value="TreeGrafter"/>
</dbReference>
<evidence type="ECO:0000256" key="7">
    <source>
        <dbReference type="ARBA" id="ARBA00022741"/>
    </source>
</evidence>
<evidence type="ECO:0000313" key="16">
    <source>
        <dbReference type="Proteomes" id="UP000011586"/>
    </source>
</evidence>
<dbReference type="Proteomes" id="UP000011586">
    <property type="component" value="Unassembled WGS sequence"/>
</dbReference>
<keyword evidence="12" id="KW-0472">Membrane</keyword>
<feature type="domain" description="PAS" evidence="14">
    <location>
        <begin position="397"/>
        <end position="451"/>
    </location>
</feature>
<keyword evidence="7" id="KW-0547">Nucleotide-binding</keyword>
<evidence type="ECO:0000256" key="2">
    <source>
        <dbReference type="ARBA" id="ARBA00004141"/>
    </source>
</evidence>
<keyword evidence="16" id="KW-1185">Reference proteome</keyword>
<dbReference type="InterPro" id="IPR003661">
    <property type="entry name" value="HisK_dim/P_dom"/>
</dbReference>
<dbReference type="Gene3D" id="3.30.565.10">
    <property type="entry name" value="Histidine kinase-like ATPase, C-terminal domain"/>
    <property type="match status" value="1"/>
</dbReference>
<dbReference type="SUPFAM" id="SSF55874">
    <property type="entry name" value="ATPase domain of HSP90 chaperone/DNA topoisomerase II/histidine kinase"/>
    <property type="match status" value="1"/>
</dbReference>
<dbReference type="GO" id="GO:0007234">
    <property type="term" value="P:osmosensory signaling via phosphorelay pathway"/>
    <property type="evidence" value="ECO:0007669"/>
    <property type="project" value="TreeGrafter"/>
</dbReference>
<sequence>MADISVPATETRQRLYSIIRKEIPFDKKAREVLEVGAEYLGLEYGYITRIDSEMGDWEVAITTDTEEFPVGLRCPLQNTHCRETITTETHYALYDAPSLGRADDPKPQARKQGTYLGIPLISNESLYETVCFAAEEPRSDPFSDVETWFAEHLAGLLERELVRDRVEAKLTNQTNLASVLNRVLRHNLRNDISVIRGYTELLNEQIENVSTIQTTLDHIDDLIEMGQKARELEQTVTGGSEWRQAELGEFIQRIVHDIEQDYPEASISIEHDEKLHVDVLQNFDRAVEELVKNAVKHSGDTPTVTVAIDGAPNAAEIRIDDDGPGLPENECQVLTTGEETPLAHGSGLGISLARWIVTSHDGSLTAEVTEGGTTMTITIPRQSGLGIQQQLTELSRSRDKYKSAFDEAVDAMVIADDDGRYIKVNDSATDLFGVPEEKLLGRTIADFIPEDVGFEEEWQQFRTADEQQGTVRIMRPDGSERIVEYAAKSNIVPGEHLSVLRDVTEREERKQELTALKQRYKTLLEAAPDPVFIADIETGEIINANAAAETTLDRSRQEIVGHHQSDLHPSDKSELYHELFQEHVQSEGMRRYLPDGAPIYMITGDGEQVQVEISVGRVSLPDGPVAFGIFRELTSRIDYTSETVQQLTTE</sequence>
<keyword evidence="8 15" id="KW-0418">Kinase</keyword>
<evidence type="ECO:0000256" key="10">
    <source>
        <dbReference type="ARBA" id="ARBA00022989"/>
    </source>
</evidence>
<dbReference type="GO" id="GO:0000155">
    <property type="term" value="F:phosphorelay sensor kinase activity"/>
    <property type="evidence" value="ECO:0007669"/>
    <property type="project" value="InterPro"/>
</dbReference>
<dbReference type="InterPro" id="IPR029016">
    <property type="entry name" value="GAF-like_dom_sf"/>
</dbReference>
<dbReference type="Gene3D" id="3.30.450.40">
    <property type="match status" value="1"/>
</dbReference>
<dbReference type="CDD" id="cd00130">
    <property type="entry name" value="PAS"/>
    <property type="match status" value="2"/>
</dbReference>
<dbReference type="Pfam" id="PF13426">
    <property type="entry name" value="PAS_9"/>
    <property type="match status" value="2"/>
</dbReference>
<dbReference type="AlphaFoldDB" id="M0E8T3"/>
<dbReference type="SUPFAM" id="SSF55781">
    <property type="entry name" value="GAF domain-like"/>
    <property type="match status" value="1"/>
</dbReference>
<comment type="catalytic activity">
    <reaction evidence="1">
        <text>ATP + protein L-histidine = ADP + protein N-phospho-L-histidine.</text>
        <dbReference type="EC" id="2.7.13.3"/>
    </reaction>
</comment>